<sequence>MNYQKQSDNDDSDRSLQSQSVQQKNKERQLRKIQKLQSLINKPFSQLTDEEIIKKRILSKVSDLIGKNNNQPQLLQPLYHRQTNDHKFLININHLQNSSVPKITSNQTDPEKDYVDYLMMKKQKQQDQMRRQQINKKQNLKENYDQLWSQDEDFSDKEIQDTYNVNRALSIVHRSQLMKQQKSDERIYFSKYSTSTQGNQNFQSLTNSRLILMQDQDINETECREQQARRTLKKLKTKQVINIVQQATKKIYNKKVEQIQKELIMHQVYKQMNKDKKKESIKSIDSIFRNSKSEETFQHSQNYQKLITNKMPSENKFFQPKKLSEIKPVQSKNQLSHHIIQKQDTRTDDSPPRFQSRKISLINDKITNLVSQIDQIQQKEIDQLTFIKQLENEQDLYKTYRESLQPDQIQDTLKSLLGPSNNNYRKPFRFNNKKFFNQIL</sequence>
<accession>A0A8S1RMT5</accession>
<evidence type="ECO:0000313" key="2">
    <source>
        <dbReference type="EMBL" id="CAD8128259.1"/>
    </source>
</evidence>
<feature type="compositionally biased region" description="Basic and acidic residues" evidence="1">
    <location>
        <begin position="341"/>
        <end position="351"/>
    </location>
</feature>
<name>A0A8S1RMT5_9CILI</name>
<keyword evidence="3" id="KW-1185">Reference proteome</keyword>
<dbReference type="Proteomes" id="UP000692954">
    <property type="component" value="Unassembled WGS sequence"/>
</dbReference>
<proteinExistence type="predicted"/>
<feature type="region of interest" description="Disordered" evidence="1">
    <location>
        <begin position="328"/>
        <end position="353"/>
    </location>
</feature>
<dbReference type="EMBL" id="CAJJDN010000185">
    <property type="protein sequence ID" value="CAD8128259.1"/>
    <property type="molecule type" value="Genomic_DNA"/>
</dbReference>
<reference evidence="2" key="1">
    <citation type="submission" date="2021-01" db="EMBL/GenBank/DDBJ databases">
        <authorList>
            <consortium name="Genoscope - CEA"/>
            <person name="William W."/>
        </authorList>
    </citation>
    <scope>NUCLEOTIDE SEQUENCE</scope>
</reference>
<comment type="caution">
    <text evidence="2">The sequence shown here is derived from an EMBL/GenBank/DDBJ whole genome shotgun (WGS) entry which is preliminary data.</text>
</comment>
<evidence type="ECO:0000256" key="1">
    <source>
        <dbReference type="SAM" id="MobiDB-lite"/>
    </source>
</evidence>
<feature type="region of interest" description="Disordered" evidence="1">
    <location>
        <begin position="1"/>
        <end position="29"/>
    </location>
</feature>
<evidence type="ECO:0000313" key="3">
    <source>
        <dbReference type="Proteomes" id="UP000692954"/>
    </source>
</evidence>
<organism evidence="2 3">
    <name type="scientific">Paramecium sonneborni</name>
    <dbReference type="NCBI Taxonomy" id="65129"/>
    <lineage>
        <taxon>Eukaryota</taxon>
        <taxon>Sar</taxon>
        <taxon>Alveolata</taxon>
        <taxon>Ciliophora</taxon>
        <taxon>Intramacronucleata</taxon>
        <taxon>Oligohymenophorea</taxon>
        <taxon>Peniculida</taxon>
        <taxon>Parameciidae</taxon>
        <taxon>Paramecium</taxon>
    </lineage>
</organism>
<protein>
    <submittedName>
        <fullName evidence="2">Uncharacterized protein</fullName>
    </submittedName>
</protein>
<gene>
    <name evidence="2" type="ORF">PSON_ATCC_30995.1.T1850012</name>
</gene>
<dbReference type="OrthoDB" id="307590at2759"/>
<dbReference type="AlphaFoldDB" id="A0A8S1RMT5"/>